<keyword evidence="4" id="KW-0997">Cell inner membrane</keyword>
<keyword evidence="7 8" id="KW-0472">Membrane</keyword>
<dbReference type="OrthoDB" id="8138334at2"/>
<evidence type="ECO:0000259" key="9">
    <source>
        <dbReference type="PROSITE" id="PS50928"/>
    </source>
</evidence>
<evidence type="ECO:0000256" key="7">
    <source>
        <dbReference type="ARBA" id="ARBA00023136"/>
    </source>
</evidence>
<dbReference type="GO" id="GO:0005886">
    <property type="term" value="C:plasma membrane"/>
    <property type="evidence" value="ECO:0007669"/>
    <property type="project" value="UniProtKB-SubCell"/>
</dbReference>
<comment type="similarity">
    <text evidence="8">Belongs to the binding-protein-dependent transport system permease family.</text>
</comment>
<dbReference type="PANTHER" id="PTHR30151">
    <property type="entry name" value="ALKANE SULFONATE ABC TRANSPORTER-RELATED, MEMBRANE SUBUNIT"/>
    <property type="match status" value="1"/>
</dbReference>
<name>A0A1V9D9W4_9GAMM</name>
<dbReference type="SUPFAM" id="SSF161098">
    <property type="entry name" value="MetI-like"/>
    <property type="match status" value="1"/>
</dbReference>
<dbReference type="AlphaFoldDB" id="A0A1V9D9W4"/>
<feature type="transmembrane region" description="Helical" evidence="8">
    <location>
        <begin position="136"/>
        <end position="156"/>
    </location>
</feature>
<keyword evidence="3" id="KW-1003">Cell membrane</keyword>
<dbReference type="InterPro" id="IPR035906">
    <property type="entry name" value="MetI-like_sf"/>
</dbReference>
<proteinExistence type="inferred from homology"/>
<evidence type="ECO:0000256" key="2">
    <source>
        <dbReference type="ARBA" id="ARBA00022448"/>
    </source>
</evidence>
<keyword evidence="5 8" id="KW-0812">Transmembrane</keyword>
<dbReference type="PANTHER" id="PTHR30151:SF20">
    <property type="entry name" value="ABC TRANSPORTER PERMEASE PROTEIN HI_0355-RELATED"/>
    <property type="match status" value="1"/>
</dbReference>
<dbReference type="GO" id="GO:0055085">
    <property type="term" value="P:transmembrane transport"/>
    <property type="evidence" value="ECO:0007669"/>
    <property type="project" value="InterPro"/>
</dbReference>
<keyword evidence="11" id="KW-1185">Reference proteome</keyword>
<feature type="transmembrane region" description="Helical" evidence="8">
    <location>
        <begin position="70"/>
        <end position="93"/>
    </location>
</feature>
<feature type="transmembrane region" description="Helical" evidence="8">
    <location>
        <begin position="105"/>
        <end position="130"/>
    </location>
</feature>
<dbReference type="Pfam" id="PF00528">
    <property type="entry name" value="BPD_transp_1"/>
    <property type="match status" value="1"/>
</dbReference>
<feature type="transmembrane region" description="Helical" evidence="8">
    <location>
        <begin position="189"/>
        <end position="211"/>
    </location>
</feature>
<feature type="transmembrane region" description="Helical" evidence="8">
    <location>
        <begin position="231"/>
        <end position="253"/>
    </location>
</feature>
<dbReference type="InterPro" id="IPR000515">
    <property type="entry name" value="MetI-like"/>
</dbReference>
<evidence type="ECO:0000256" key="3">
    <source>
        <dbReference type="ARBA" id="ARBA00022475"/>
    </source>
</evidence>
<dbReference type="PROSITE" id="PS50928">
    <property type="entry name" value="ABC_TM1"/>
    <property type="match status" value="1"/>
</dbReference>
<dbReference type="Gene3D" id="1.10.3720.10">
    <property type="entry name" value="MetI-like"/>
    <property type="match status" value="1"/>
</dbReference>
<organism evidence="10 11">
    <name type="scientific">Pantoea latae</name>
    <dbReference type="NCBI Taxonomy" id="1964541"/>
    <lineage>
        <taxon>Bacteria</taxon>
        <taxon>Pseudomonadati</taxon>
        <taxon>Pseudomonadota</taxon>
        <taxon>Gammaproteobacteria</taxon>
        <taxon>Enterobacterales</taxon>
        <taxon>Erwiniaceae</taxon>
        <taxon>Pantoea</taxon>
    </lineage>
</organism>
<protein>
    <submittedName>
        <fullName evidence="10">ABC transporter permease</fullName>
    </submittedName>
</protein>
<evidence type="ECO:0000256" key="4">
    <source>
        <dbReference type="ARBA" id="ARBA00022519"/>
    </source>
</evidence>
<evidence type="ECO:0000313" key="11">
    <source>
        <dbReference type="Proteomes" id="UP000192769"/>
    </source>
</evidence>
<keyword evidence="2 8" id="KW-0813">Transport</keyword>
<comment type="subcellular location">
    <subcellularLocation>
        <location evidence="1">Cell inner membrane</location>
        <topology evidence="1">Multi-pass membrane protein</topology>
    </subcellularLocation>
    <subcellularLocation>
        <location evidence="8">Cell membrane</location>
        <topology evidence="8">Multi-pass membrane protein</topology>
    </subcellularLocation>
</comment>
<evidence type="ECO:0000256" key="6">
    <source>
        <dbReference type="ARBA" id="ARBA00022989"/>
    </source>
</evidence>
<evidence type="ECO:0000256" key="8">
    <source>
        <dbReference type="RuleBase" id="RU363032"/>
    </source>
</evidence>
<feature type="domain" description="ABC transmembrane type-1" evidence="9">
    <location>
        <begin position="66"/>
        <end position="252"/>
    </location>
</feature>
<evidence type="ECO:0000313" key="10">
    <source>
        <dbReference type="EMBL" id="OQP30680.1"/>
    </source>
</evidence>
<evidence type="ECO:0000256" key="1">
    <source>
        <dbReference type="ARBA" id="ARBA00004429"/>
    </source>
</evidence>
<reference evidence="10 11" key="1">
    <citation type="submission" date="2017-02" db="EMBL/GenBank/DDBJ databases">
        <title>Whole genome shotgun sequence of Pantoea agglomerans strain AS1 isolated from a cycad, Zamia floridana in Central Florida, USA.</title>
        <authorList>
            <person name="Lata P."/>
            <person name="Govindarajan S."/>
            <person name="Qi F."/>
            <person name="Li J.-L."/>
            <person name="Maurya S.K."/>
            <person name="Sahoo M.K."/>
        </authorList>
    </citation>
    <scope>NUCLEOTIDE SEQUENCE [LARGE SCALE GENOMIC DNA]</scope>
    <source>
        <strain evidence="10 11">AS1</strain>
    </source>
</reference>
<evidence type="ECO:0000256" key="5">
    <source>
        <dbReference type="ARBA" id="ARBA00022692"/>
    </source>
</evidence>
<accession>A0A1V9D9W4</accession>
<sequence length="261" mass="28013">MAQYCRRRASFLSGSPVIKHRFLSLAYLLTLIGGAWQLARHSGVPAFLLPAPQAVGAALWQQRALLAHHAIYTLGEIVLALLLGGGAGVALAILMSASPLLRRLLFPLVTASQTIPVFALAPLLVLWLGFGVASKVTVAALIIFFPLCLSLFDGLCRTPPGWLELAHTLSRSRLRHFLHVRWPAALPHFFSGLQMAAILAPVGVVIGEWVGASEGLGYLMMHASARLETPLSFAALALLMLLALSLSGGVALLRRRFLYSA</sequence>
<keyword evidence="6 8" id="KW-1133">Transmembrane helix</keyword>
<dbReference type="EMBL" id="MWUE01000033">
    <property type="protein sequence ID" value="OQP30680.1"/>
    <property type="molecule type" value="Genomic_DNA"/>
</dbReference>
<feature type="transmembrane region" description="Helical" evidence="8">
    <location>
        <begin position="21"/>
        <end position="39"/>
    </location>
</feature>
<gene>
    <name evidence="10" type="ORF">B2J69_20810</name>
</gene>
<comment type="caution">
    <text evidence="10">The sequence shown here is derived from an EMBL/GenBank/DDBJ whole genome shotgun (WGS) entry which is preliminary data.</text>
</comment>
<dbReference type="Proteomes" id="UP000192769">
    <property type="component" value="Unassembled WGS sequence"/>
</dbReference>